<dbReference type="AlphaFoldDB" id="A0A219APU3"/>
<organism evidence="2 3">
    <name type="scientific">Pochonia chlamydosporia 170</name>
    <dbReference type="NCBI Taxonomy" id="1380566"/>
    <lineage>
        <taxon>Eukaryota</taxon>
        <taxon>Fungi</taxon>
        <taxon>Dikarya</taxon>
        <taxon>Ascomycota</taxon>
        <taxon>Pezizomycotina</taxon>
        <taxon>Sordariomycetes</taxon>
        <taxon>Hypocreomycetidae</taxon>
        <taxon>Hypocreales</taxon>
        <taxon>Clavicipitaceae</taxon>
        <taxon>Pochonia</taxon>
    </lineage>
</organism>
<dbReference type="EMBL" id="LSBJ02000009">
    <property type="protein sequence ID" value="OWT42629.1"/>
    <property type="molecule type" value="Genomic_DNA"/>
</dbReference>
<keyword evidence="3" id="KW-1185">Reference proteome</keyword>
<evidence type="ECO:0000313" key="2">
    <source>
        <dbReference type="EMBL" id="OWT42629.1"/>
    </source>
</evidence>
<feature type="compositionally biased region" description="Polar residues" evidence="1">
    <location>
        <begin position="66"/>
        <end position="83"/>
    </location>
</feature>
<reference evidence="2 3" key="1">
    <citation type="journal article" date="2016" name="PLoS Pathog.">
        <title>Biosynthesis of antibiotic leucinostatins in bio-control fungus Purpureocillium lilacinum and their inhibition on phytophthora revealed by genome mining.</title>
        <authorList>
            <person name="Wang G."/>
            <person name="Liu Z."/>
            <person name="Lin R."/>
            <person name="Li E."/>
            <person name="Mao Z."/>
            <person name="Ling J."/>
            <person name="Yang Y."/>
            <person name="Yin W.B."/>
            <person name="Xie B."/>
        </authorList>
    </citation>
    <scope>NUCLEOTIDE SEQUENCE [LARGE SCALE GENOMIC DNA]</scope>
    <source>
        <strain evidence="2">170</strain>
    </source>
</reference>
<dbReference type="KEGG" id="pchm:VFPPC_18241"/>
<dbReference type="GeneID" id="33937080"/>
<dbReference type="RefSeq" id="XP_022285117.1">
    <property type="nucleotide sequence ID" value="XM_022429884.1"/>
</dbReference>
<accession>A0A219APU3</accession>
<comment type="caution">
    <text evidence="2">The sequence shown here is derived from an EMBL/GenBank/DDBJ whole genome shotgun (WGS) entry which is preliminary data.</text>
</comment>
<protein>
    <submittedName>
        <fullName evidence="2">Uncharacterized protein</fullName>
    </submittedName>
</protein>
<evidence type="ECO:0000256" key="1">
    <source>
        <dbReference type="SAM" id="MobiDB-lite"/>
    </source>
</evidence>
<sequence length="107" mass="12239">MSWGDGTGAREKCGQPSISLFFLALDPGPVSSMHVHKQRKKYGVDVVRSQREFPRKVEIKERQEMTTKSCQSPISSGLNSNGSWFKKEKRTNTCIPRKSHFIQVVQW</sequence>
<name>A0A219APU3_METCM</name>
<evidence type="ECO:0000313" key="3">
    <source>
        <dbReference type="Proteomes" id="UP000078397"/>
    </source>
</evidence>
<feature type="region of interest" description="Disordered" evidence="1">
    <location>
        <begin position="59"/>
        <end position="84"/>
    </location>
</feature>
<dbReference type="Proteomes" id="UP000078397">
    <property type="component" value="Unassembled WGS sequence"/>
</dbReference>
<gene>
    <name evidence="2" type="ORF">VFPPC_18241</name>
</gene>
<proteinExistence type="predicted"/>